<feature type="chain" id="PRO_5025613544" description="alpha-L-fucosidase" evidence="7">
    <location>
        <begin position="20"/>
        <end position="492"/>
    </location>
</feature>
<dbReference type="PRINTS" id="PR00741">
    <property type="entry name" value="GLHYDRLASE29"/>
</dbReference>
<name>A0A6C0GV43_9BACT</name>
<dbReference type="GO" id="GO:0006004">
    <property type="term" value="P:fucose metabolic process"/>
    <property type="evidence" value="ECO:0007669"/>
    <property type="project" value="InterPro"/>
</dbReference>
<dbReference type="Pfam" id="PF01120">
    <property type="entry name" value="Alpha_L_fucos"/>
    <property type="match status" value="1"/>
</dbReference>
<evidence type="ECO:0000256" key="7">
    <source>
        <dbReference type="SAM" id="SignalP"/>
    </source>
</evidence>
<evidence type="ECO:0000256" key="4">
    <source>
        <dbReference type="ARBA" id="ARBA00022729"/>
    </source>
</evidence>
<evidence type="ECO:0000313" key="9">
    <source>
        <dbReference type="EMBL" id="QHT71220.1"/>
    </source>
</evidence>
<evidence type="ECO:0000256" key="5">
    <source>
        <dbReference type="ARBA" id="ARBA00022801"/>
    </source>
</evidence>
<dbReference type="Pfam" id="PF00754">
    <property type="entry name" value="F5_F8_type_C"/>
    <property type="match status" value="1"/>
</dbReference>
<dbReference type="Gene3D" id="3.20.20.80">
    <property type="entry name" value="Glycosidases"/>
    <property type="match status" value="1"/>
</dbReference>
<dbReference type="InterPro" id="IPR016286">
    <property type="entry name" value="FUC_metazoa-typ"/>
</dbReference>
<dbReference type="InterPro" id="IPR000933">
    <property type="entry name" value="Glyco_hydro_29"/>
</dbReference>
<dbReference type="EC" id="3.2.1.51" evidence="3"/>
<feature type="signal peptide" evidence="7">
    <location>
        <begin position="1"/>
        <end position="19"/>
    </location>
</feature>
<gene>
    <name evidence="9" type="ORF">GXP67_33500</name>
</gene>
<accession>A0A6C0GV43</accession>
<keyword evidence="5" id="KW-0378">Hydrolase</keyword>
<evidence type="ECO:0000313" key="10">
    <source>
        <dbReference type="Proteomes" id="UP000480178"/>
    </source>
</evidence>
<keyword evidence="6" id="KW-0326">Glycosidase</keyword>
<organism evidence="9 10">
    <name type="scientific">Rhodocytophaga rosea</name>
    <dbReference type="NCBI Taxonomy" id="2704465"/>
    <lineage>
        <taxon>Bacteria</taxon>
        <taxon>Pseudomonadati</taxon>
        <taxon>Bacteroidota</taxon>
        <taxon>Cytophagia</taxon>
        <taxon>Cytophagales</taxon>
        <taxon>Rhodocytophagaceae</taxon>
        <taxon>Rhodocytophaga</taxon>
    </lineage>
</organism>
<dbReference type="Gene3D" id="2.60.120.260">
    <property type="entry name" value="Galactose-binding domain-like"/>
    <property type="match status" value="1"/>
</dbReference>
<dbReference type="InterPro" id="IPR057739">
    <property type="entry name" value="Glyco_hydro_29_N"/>
</dbReference>
<dbReference type="RefSeq" id="WP_162447160.1">
    <property type="nucleotide sequence ID" value="NZ_CP048222.1"/>
</dbReference>
<evidence type="ECO:0000256" key="2">
    <source>
        <dbReference type="ARBA" id="ARBA00007951"/>
    </source>
</evidence>
<comment type="function">
    <text evidence="1">Alpha-L-fucosidase is responsible for hydrolyzing the alpha-1,6-linked fucose joined to the reducing-end N-acetylglucosamine of the carbohydrate moieties of glycoproteins.</text>
</comment>
<dbReference type="SMART" id="SM00812">
    <property type="entry name" value="Alpha_L_fucos"/>
    <property type="match status" value="1"/>
</dbReference>
<evidence type="ECO:0000259" key="8">
    <source>
        <dbReference type="PROSITE" id="PS50022"/>
    </source>
</evidence>
<feature type="domain" description="F5/8 type C" evidence="8">
    <location>
        <begin position="348"/>
        <end position="484"/>
    </location>
</feature>
<dbReference type="PROSITE" id="PS51257">
    <property type="entry name" value="PROKAR_LIPOPROTEIN"/>
    <property type="match status" value="1"/>
</dbReference>
<dbReference type="GO" id="GO:0004560">
    <property type="term" value="F:alpha-L-fucosidase activity"/>
    <property type="evidence" value="ECO:0007669"/>
    <property type="project" value="InterPro"/>
</dbReference>
<proteinExistence type="inferred from homology"/>
<dbReference type="InterPro" id="IPR008979">
    <property type="entry name" value="Galactose-bd-like_sf"/>
</dbReference>
<dbReference type="SUPFAM" id="SSF51445">
    <property type="entry name" value="(Trans)glycosidases"/>
    <property type="match status" value="1"/>
</dbReference>
<dbReference type="InterPro" id="IPR017853">
    <property type="entry name" value="GH"/>
</dbReference>
<sequence>MQTSKTILFILLQFCLLIAACNNNSGNSRQAEATQTDDKPLVADSVKPSPRQLAYQRMEMIGFAHFTVNTFTDKEWGEGTESPAIFNPTAFDAKQWVQACKDAGIKQLILTAKHHDGFCLWPSKLTEHSVKNSPWKNGKGDVVKEVSDACQEAGLKFGVYLSPWDRHEPKYGTAAYNDFYKGQLRELLTNYGEISEVWLDGAKGENAKDMTYDFLGYWKIVRELQPNAVLFSDEGPDVHWIGNEKGFAGETKWSKMDTSQVSIGTSNTAYLNSGDPNGSSWVVGECDVSIRPGWFYHPKEDDKVKSVEQLLDIYYKSVGRNGVLLLNIPPDRRGLFHENDVARLKEFKNVLDETFKTNLAANKSVKASNTRSADYPSYNLTDSKLDSYWATDDSASKATLTLDLGAPTTFDRILLGEGIEFGQRVNGFTIEAIVDGLWTPLAAGTTIGYKRLLRFDPVTVSQIRLTVSTAGKPIVLSEFGVYKASSGESAKQ</sequence>
<dbReference type="GO" id="GO:0005764">
    <property type="term" value="C:lysosome"/>
    <property type="evidence" value="ECO:0007669"/>
    <property type="project" value="TreeGrafter"/>
</dbReference>
<evidence type="ECO:0000256" key="1">
    <source>
        <dbReference type="ARBA" id="ARBA00004071"/>
    </source>
</evidence>
<dbReference type="KEGG" id="rhoz:GXP67_33500"/>
<dbReference type="SMR" id="A0A6C0GV43"/>
<keyword evidence="4 7" id="KW-0732">Signal</keyword>
<dbReference type="AlphaFoldDB" id="A0A6C0GV43"/>
<comment type="similarity">
    <text evidence="2">Belongs to the glycosyl hydrolase 29 family.</text>
</comment>
<dbReference type="Proteomes" id="UP000480178">
    <property type="component" value="Chromosome"/>
</dbReference>
<dbReference type="InterPro" id="IPR000421">
    <property type="entry name" value="FA58C"/>
</dbReference>
<dbReference type="SUPFAM" id="SSF49785">
    <property type="entry name" value="Galactose-binding domain-like"/>
    <property type="match status" value="1"/>
</dbReference>
<reference evidence="9 10" key="1">
    <citation type="submission" date="2020-01" db="EMBL/GenBank/DDBJ databases">
        <authorList>
            <person name="Kim M.K."/>
        </authorList>
    </citation>
    <scope>NUCLEOTIDE SEQUENCE [LARGE SCALE GENOMIC DNA]</scope>
    <source>
        <strain evidence="9 10">172606-1</strain>
    </source>
</reference>
<protein>
    <recommendedName>
        <fullName evidence="3">alpha-L-fucosidase</fullName>
        <ecNumber evidence="3">3.2.1.51</ecNumber>
    </recommendedName>
</protein>
<dbReference type="FunFam" id="3.20.20.80:FF:000052">
    <property type="entry name" value="Putative alpha-L-fucosidase 1"/>
    <property type="match status" value="1"/>
</dbReference>
<dbReference type="PROSITE" id="PS50022">
    <property type="entry name" value="FA58C_3"/>
    <property type="match status" value="1"/>
</dbReference>
<dbReference type="PANTHER" id="PTHR10030:SF37">
    <property type="entry name" value="ALPHA-L-FUCOSIDASE-RELATED"/>
    <property type="match status" value="1"/>
</dbReference>
<dbReference type="GO" id="GO:0016139">
    <property type="term" value="P:glycoside catabolic process"/>
    <property type="evidence" value="ECO:0007669"/>
    <property type="project" value="TreeGrafter"/>
</dbReference>
<evidence type="ECO:0000256" key="6">
    <source>
        <dbReference type="ARBA" id="ARBA00023295"/>
    </source>
</evidence>
<dbReference type="PANTHER" id="PTHR10030">
    <property type="entry name" value="ALPHA-L-FUCOSIDASE"/>
    <property type="match status" value="1"/>
</dbReference>
<evidence type="ECO:0000256" key="3">
    <source>
        <dbReference type="ARBA" id="ARBA00012662"/>
    </source>
</evidence>
<keyword evidence="10" id="KW-1185">Reference proteome</keyword>
<dbReference type="EMBL" id="CP048222">
    <property type="protein sequence ID" value="QHT71220.1"/>
    <property type="molecule type" value="Genomic_DNA"/>
</dbReference>